<reference evidence="2 3" key="1">
    <citation type="submission" date="2019-05" db="EMBL/GenBank/DDBJ databases">
        <title>Nesterenkonia sp. GY074 isolated from the Southern Atlantic Ocean.</title>
        <authorList>
            <person name="Zhang G."/>
        </authorList>
    </citation>
    <scope>NUCLEOTIDE SEQUENCE [LARGE SCALE GENOMIC DNA]</scope>
    <source>
        <strain evidence="2 3">GY074</strain>
    </source>
</reference>
<feature type="region of interest" description="Disordered" evidence="1">
    <location>
        <begin position="1"/>
        <end position="22"/>
    </location>
</feature>
<name>A0A5R9B9Y8_9MICC</name>
<accession>A0A5R9B9Y8</accession>
<evidence type="ECO:0000313" key="3">
    <source>
        <dbReference type="Proteomes" id="UP000310458"/>
    </source>
</evidence>
<feature type="region of interest" description="Disordered" evidence="1">
    <location>
        <begin position="35"/>
        <end position="54"/>
    </location>
</feature>
<comment type="caution">
    <text evidence="2">The sequence shown here is derived from an EMBL/GenBank/DDBJ whole genome shotgun (WGS) entry which is preliminary data.</text>
</comment>
<dbReference type="RefSeq" id="WP_138253912.1">
    <property type="nucleotide sequence ID" value="NZ_VAVZ01000039.1"/>
</dbReference>
<feature type="compositionally biased region" description="Polar residues" evidence="1">
    <location>
        <begin position="38"/>
        <end position="54"/>
    </location>
</feature>
<protein>
    <submittedName>
        <fullName evidence="2">Uncharacterized protein</fullName>
    </submittedName>
</protein>
<evidence type="ECO:0000313" key="2">
    <source>
        <dbReference type="EMBL" id="TLP93886.1"/>
    </source>
</evidence>
<organism evidence="2 3">
    <name type="scientific">Nesterenkonia salmonea</name>
    <dbReference type="NCBI Taxonomy" id="1804987"/>
    <lineage>
        <taxon>Bacteria</taxon>
        <taxon>Bacillati</taxon>
        <taxon>Actinomycetota</taxon>
        <taxon>Actinomycetes</taxon>
        <taxon>Micrococcales</taxon>
        <taxon>Micrococcaceae</taxon>
        <taxon>Nesterenkonia</taxon>
    </lineage>
</organism>
<keyword evidence="3" id="KW-1185">Reference proteome</keyword>
<dbReference type="EMBL" id="VAVZ01000039">
    <property type="protein sequence ID" value="TLP93886.1"/>
    <property type="molecule type" value="Genomic_DNA"/>
</dbReference>
<dbReference type="Proteomes" id="UP000310458">
    <property type="component" value="Unassembled WGS sequence"/>
</dbReference>
<proteinExistence type="predicted"/>
<evidence type="ECO:0000256" key="1">
    <source>
        <dbReference type="SAM" id="MobiDB-lite"/>
    </source>
</evidence>
<sequence>MARIPSVPVGDAASPGDLIQHGRVGDVGRINEIPGAMSGNQFPTSFHSAKSLSDSTKADLPEKLYLGISQHLSHFFGGKPNDPRRFHRH</sequence>
<gene>
    <name evidence="2" type="ORF">FEF26_12700</name>
</gene>
<dbReference type="AlphaFoldDB" id="A0A5R9B9Y8"/>